<comment type="caution">
    <text evidence="1">The sequence shown here is derived from an EMBL/GenBank/DDBJ whole genome shotgun (WGS) entry which is preliminary data.</text>
</comment>
<proteinExistence type="predicted"/>
<gene>
    <name evidence="1" type="ORF">RclHR1_01040028</name>
</gene>
<keyword evidence="2" id="KW-1185">Reference proteome</keyword>
<protein>
    <submittedName>
        <fullName evidence="1">Uncharacterized protein</fullName>
    </submittedName>
</protein>
<evidence type="ECO:0000313" key="2">
    <source>
        <dbReference type="Proteomes" id="UP000247702"/>
    </source>
</evidence>
<reference evidence="1 2" key="1">
    <citation type="submission" date="2017-11" db="EMBL/GenBank/DDBJ databases">
        <title>The genome of Rhizophagus clarus HR1 reveals common genetic basis of auxotrophy among arbuscular mycorrhizal fungi.</title>
        <authorList>
            <person name="Kobayashi Y."/>
        </authorList>
    </citation>
    <scope>NUCLEOTIDE SEQUENCE [LARGE SCALE GENOMIC DNA]</scope>
    <source>
        <strain evidence="1 2">HR1</strain>
    </source>
</reference>
<dbReference type="EMBL" id="BEXD01000047">
    <property type="protein sequence ID" value="GBB83723.1"/>
    <property type="molecule type" value="Genomic_DNA"/>
</dbReference>
<organism evidence="1 2">
    <name type="scientific">Rhizophagus clarus</name>
    <dbReference type="NCBI Taxonomy" id="94130"/>
    <lineage>
        <taxon>Eukaryota</taxon>
        <taxon>Fungi</taxon>
        <taxon>Fungi incertae sedis</taxon>
        <taxon>Mucoromycota</taxon>
        <taxon>Glomeromycotina</taxon>
        <taxon>Glomeromycetes</taxon>
        <taxon>Glomerales</taxon>
        <taxon>Glomeraceae</taxon>
        <taxon>Rhizophagus</taxon>
    </lineage>
</organism>
<name>A0A2Z6Q1G9_9GLOM</name>
<dbReference type="AlphaFoldDB" id="A0A2Z6Q1G9"/>
<sequence length="70" mass="8187">MNTIRAKGIHSDIEKLLTKEVERYFNKKNHQKLKIEVNTSSDGSNTLSQLDRFIAEERKCLKDEYDTLMA</sequence>
<accession>A0A2Z6Q1G9</accession>
<dbReference type="Proteomes" id="UP000247702">
    <property type="component" value="Unassembled WGS sequence"/>
</dbReference>
<evidence type="ECO:0000313" key="1">
    <source>
        <dbReference type="EMBL" id="GBB83723.1"/>
    </source>
</evidence>